<reference evidence="1 2" key="1">
    <citation type="submission" date="2021-05" db="EMBL/GenBank/DDBJ databases">
        <title>Novel species in genus Cellulomonas.</title>
        <authorList>
            <person name="Zhang G."/>
        </authorList>
    </citation>
    <scope>NUCLEOTIDE SEQUENCE [LARGE SCALE GENOMIC DNA]</scope>
    <source>
        <strain evidence="2">zg-ZUI157</strain>
    </source>
</reference>
<evidence type="ECO:0000313" key="1">
    <source>
        <dbReference type="EMBL" id="QWC15914.1"/>
    </source>
</evidence>
<gene>
    <name evidence="1" type="ORF">KKR89_16940</name>
</gene>
<dbReference type="EMBL" id="CP076023">
    <property type="protein sequence ID" value="QWC15914.1"/>
    <property type="molecule type" value="Genomic_DNA"/>
</dbReference>
<dbReference type="Proteomes" id="UP000679335">
    <property type="component" value="Chromosome"/>
</dbReference>
<keyword evidence="2" id="KW-1185">Reference proteome</keyword>
<proteinExistence type="predicted"/>
<name>A0ABX8GI82_9CELL</name>
<organism evidence="1 2">
    <name type="scientific">Cellulomonas dongxiuzhuiae</name>
    <dbReference type="NCBI Taxonomy" id="2819979"/>
    <lineage>
        <taxon>Bacteria</taxon>
        <taxon>Bacillati</taxon>
        <taxon>Actinomycetota</taxon>
        <taxon>Actinomycetes</taxon>
        <taxon>Micrococcales</taxon>
        <taxon>Cellulomonadaceae</taxon>
        <taxon>Cellulomonas</taxon>
    </lineage>
</organism>
<dbReference type="RefSeq" id="WP_208196491.1">
    <property type="nucleotide sequence ID" value="NZ_CP076023.1"/>
</dbReference>
<protein>
    <submittedName>
        <fullName evidence="1">Uncharacterized protein</fullName>
    </submittedName>
</protein>
<sequence length="116" mass="12356">MTVVVGLLDWCGPTPPDCKVVSSSPIADYGLAHVKTITDNGGDGLIGWCSKVQGPPVAELAAMIQEFQVPMWSRDFIELRAHSLFGRHFPDVPGVAAERPAALERGGADGKLETLD</sequence>
<accession>A0ABX8GI82</accession>
<evidence type="ECO:0000313" key="2">
    <source>
        <dbReference type="Proteomes" id="UP000679335"/>
    </source>
</evidence>